<evidence type="ECO:0000313" key="6">
    <source>
        <dbReference type="Proteomes" id="UP000317043"/>
    </source>
</evidence>
<dbReference type="RefSeq" id="WP_142038390.1">
    <property type="nucleotide sequence ID" value="NZ_JBHTGS010000001.1"/>
</dbReference>
<reference evidence="5 6" key="1">
    <citation type="submission" date="2019-06" db="EMBL/GenBank/DDBJ databases">
        <title>Sequencing the genomes of 1000 actinobacteria strains.</title>
        <authorList>
            <person name="Klenk H.-P."/>
        </authorList>
    </citation>
    <scope>NUCLEOTIDE SEQUENCE [LARGE SCALE GENOMIC DNA]</scope>
    <source>
        <strain evidence="5 6">DSM 45928</strain>
    </source>
</reference>
<comment type="caution">
    <text evidence="5">The sequence shown here is derived from an EMBL/GenBank/DDBJ whole genome shotgun (WGS) entry which is preliminary data.</text>
</comment>
<dbReference type="PANTHER" id="PTHR43201:SF5">
    <property type="entry name" value="MEDIUM-CHAIN ACYL-COA LIGASE ACSF2, MITOCHONDRIAL"/>
    <property type="match status" value="1"/>
</dbReference>
<dbReference type="Gene3D" id="3.30.300.30">
    <property type="match status" value="1"/>
</dbReference>
<evidence type="ECO:0000256" key="1">
    <source>
        <dbReference type="ARBA" id="ARBA00006432"/>
    </source>
</evidence>
<evidence type="ECO:0000259" key="4">
    <source>
        <dbReference type="Pfam" id="PF13193"/>
    </source>
</evidence>
<dbReference type="InterPro" id="IPR042099">
    <property type="entry name" value="ANL_N_sf"/>
</dbReference>
<protein>
    <submittedName>
        <fullName evidence="5">Crotonobetaine/carnitine-CoA ligase</fullName>
    </submittedName>
</protein>
<gene>
    <name evidence="5" type="ORF">FB566_2196</name>
</gene>
<dbReference type="PANTHER" id="PTHR43201">
    <property type="entry name" value="ACYL-COA SYNTHETASE"/>
    <property type="match status" value="1"/>
</dbReference>
<dbReference type="GO" id="GO:0031956">
    <property type="term" value="F:medium-chain fatty acid-CoA ligase activity"/>
    <property type="evidence" value="ECO:0007669"/>
    <property type="project" value="TreeGrafter"/>
</dbReference>
<dbReference type="SUPFAM" id="SSF56801">
    <property type="entry name" value="Acetyl-CoA synthetase-like"/>
    <property type="match status" value="1"/>
</dbReference>
<dbReference type="Gene3D" id="3.40.50.12780">
    <property type="entry name" value="N-terminal domain of ligase-like"/>
    <property type="match status" value="1"/>
</dbReference>
<evidence type="ECO:0000259" key="3">
    <source>
        <dbReference type="Pfam" id="PF00501"/>
    </source>
</evidence>
<proteinExistence type="inferred from homology"/>
<dbReference type="InterPro" id="IPR020845">
    <property type="entry name" value="AMP-binding_CS"/>
</dbReference>
<dbReference type="InterPro" id="IPR045851">
    <property type="entry name" value="AMP-bd_C_sf"/>
</dbReference>
<comment type="similarity">
    <text evidence="1">Belongs to the ATP-dependent AMP-binding enzyme family.</text>
</comment>
<dbReference type="EMBL" id="VFOW01000001">
    <property type="protein sequence ID" value="TQL76662.1"/>
    <property type="molecule type" value="Genomic_DNA"/>
</dbReference>
<dbReference type="PROSITE" id="PS00455">
    <property type="entry name" value="AMP_BINDING"/>
    <property type="match status" value="1"/>
</dbReference>
<dbReference type="AlphaFoldDB" id="A0A543AVU8"/>
<keyword evidence="2 5" id="KW-0436">Ligase</keyword>
<evidence type="ECO:0000313" key="5">
    <source>
        <dbReference type="EMBL" id="TQL76662.1"/>
    </source>
</evidence>
<dbReference type="InterPro" id="IPR000873">
    <property type="entry name" value="AMP-dep_synth/lig_dom"/>
</dbReference>
<organism evidence="5 6">
    <name type="scientific">Stackebrandtia endophytica</name>
    <dbReference type="NCBI Taxonomy" id="1496996"/>
    <lineage>
        <taxon>Bacteria</taxon>
        <taxon>Bacillati</taxon>
        <taxon>Actinomycetota</taxon>
        <taxon>Actinomycetes</taxon>
        <taxon>Glycomycetales</taxon>
        <taxon>Glycomycetaceae</taxon>
        <taxon>Stackebrandtia</taxon>
    </lineage>
</organism>
<feature type="domain" description="AMP-dependent synthetase/ligase" evidence="3">
    <location>
        <begin position="23"/>
        <end position="365"/>
    </location>
</feature>
<dbReference type="GO" id="GO:0006631">
    <property type="term" value="P:fatty acid metabolic process"/>
    <property type="evidence" value="ECO:0007669"/>
    <property type="project" value="TreeGrafter"/>
</dbReference>
<dbReference type="OrthoDB" id="2579187at2"/>
<name>A0A543AVU8_9ACTN</name>
<keyword evidence="6" id="KW-1185">Reference proteome</keyword>
<dbReference type="Pfam" id="PF13193">
    <property type="entry name" value="AMP-binding_C"/>
    <property type="match status" value="1"/>
</dbReference>
<dbReference type="Pfam" id="PF00501">
    <property type="entry name" value="AMP-binding"/>
    <property type="match status" value="1"/>
</dbReference>
<dbReference type="Proteomes" id="UP000317043">
    <property type="component" value="Unassembled WGS sequence"/>
</dbReference>
<dbReference type="InterPro" id="IPR025110">
    <property type="entry name" value="AMP-bd_C"/>
</dbReference>
<sequence>MNAIDLPDHLDADHSLVLPTLLRDRARRQPDETFLHHTEGGSLTHGQLERRVRQWMSRLHQLKVGAGHRVMTLLPPSFDAVAMWLATARLGAVEMPVNTALRGEFLAHIMRDGEPQVVVVAPHHLCRLAELRSNVTIVVADSGIERIDEYDGPDYSPRPHDVSTMVYTSGTSGRSKGVVVPWGQQYATARWLMPMEGRERDVWYGPWAMFHVSGKVGLYSSALLNGQLVLRNGFSTSNFWQDVQRFSVTSTMIVASTVAFLDQAEPSPSDRDHSLRNVCAAPMPPDPAAFAHRFGIRLSTLFNMTETASPIVTGWDDFPARSCGRARPGIETRIVDEHGDDVPVGQIGELLLRSRAPHEIMAGYWRAPQATVDAWRDLWFHTGDAVRQDADGDFYFIDRLKDTIRRGGENISSAELEAVVNGHPAVCESAAVGIPTPWNDRDVKLFVVPMPGFDAGDLAAYLDERLPRFMRPSVISVLDVLPKTHTARVKKSELRALNDEPVWTRPDRRSP</sequence>
<dbReference type="InParanoid" id="A0A543AVU8"/>
<evidence type="ECO:0000256" key="2">
    <source>
        <dbReference type="ARBA" id="ARBA00022598"/>
    </source>
</evidence>
<feature type="domain" description="AMP-binding enzyme C-terminal" evidence="4">
    <location>
        <begin position="415"/>
        <end position="486"/>
    </location>
</feature>
<accession>A0A543AVU8</accession>